<dbReference type="Gene3D" id="1.10.357.10">
    <property type="entry name" value="Tetracycline Repressor, domain 2"/>
    <property type="match status" value="1"/>
</dbReference>
<evidence type="ECO:0000256" key="4">
    <source>
        <dbReference type="PROSITE-ProRule" id="PRU00335"/>
    </source>
</evidence>
<keyword evidence="1" id="KW-0805">Transcription regulation</keyword>
<dbReference type="InterPro" id="IPR009057">
    <property type="entry name" value="Homeodomain-like_sf"/>
</dbReference>
<dbReference type="InterPro" id="IPR011075">
    <property type="entry name" value="TetR_C"/>
</dbReference>
<name>A0ABM7YLC7_9BURK</name>
<dbReference type="InterPro" id="IPR050109">
    <property type="entry name" value="HTH-type_TetR-like_transc_reg"/>
</dbReference>
<dbReference type="InterPro" id="IPR001647">
    <property type="entry name" value="HTH_TetR"/>
</dbReference>
<dbReference type="SUPFAM" id="SSF48498">
    <property type="entry name" value="Tetracyclin repressor-like, C-terminal domain"/>
    <property type="match status" value="1"/>
</dbReference>
<evidence type="ECO:0000313" key="8">
    <source>
        <dbReference type="Proteomes" id="UP001057498"/>
    </source>
</evidence>
<sequence length="245" mass="26580">MSPVLDDPTPPGSTAAPAHQRRKAERPQELLDAALALFVEKGFAATRAEEVARRAGVSKGTLYLYFESKEELLKAVIRERLSSRIAAAADFVASHEGSCADLLRNVLTLWWSDVLRSDASGVFKLVIAEVRNFPEIAEFYFREVVDPGQRLLGAIIERGIAMGEFRPLPVEMVVHSLVLPMVMLCVHKHSLGVCHPSEALGDPQHFIQQHMELLLHGLTLPGGDPGSSGSPGTGTTSVAPESRPT</sequence>
<organism evidence="7 8">
    <name type="scientific">Sphaerotilus microaerophilus</name>
    <dbReference type="NCBI Taxonomy" id="2914710"/>
    <lineage>
        <taxon>Bacteria</taxon>
        <taxon>Pseudomonadati</taxon>
        <taxon>Pseudomonadota</taxon>
        <taxon>Betaproteobacteria</taxon>
        <taxon>Burkholderiales</taxon>
        <taxon>Sphaerotilaceae</taxon>
        <taxon>Sphaerotilus</taxon>
    </lineage>
</organism>
<dbReference type="SUPFAM" id="SSF46689">
    <property type="entry name" value="Homeodomain-like"/>
    <property type="match status" value="1"/>
</dbReference>
<evidence type="ECO:0000256" key="5">
    <source>
        <dbReference type="SAM" id="MobiDB-lite"/>
    </source>
</evidence>
<dbReference type="EMBL" id="AP025730">
    <property type="protein sequence ID" value="BDI05229.1"/>
    <property type="molecule type" value="Genomic_DNA"/>
</dbReference>
<evidence type="ECO:0000256" key="2">
    <source>
        <dbReference type="ARBA" id="ARBA00023125"/>
    </source>
</evidence>
<proteinExistence type="predicted"/>
<dbReference type="PANTHER" id="PTHR30055">
    <property type="entry name" value="HTH-TYPE TRANSCRIPTIONAL REGULATOR RUTR"/>
    <property type="match status" value="1"/>
</dbReference>
<accession>A0ABM7YLC7</accession>
<dbReference type="Proteomes" id="UP001057498">
    <property type="component" value="Chromosome"/>
</dbReference>
<protein>
    <submittedName>
        <fullName evidence="7">TetR family transcriptional regulator</fullName>
    </submittedName>
</protein>
<dbReference type="PANTHER" id="PTHR30055:SF211">
    <property type="entry name" value="TRANSCRIPTIONAL REGULATOR, TETR FAMILY"/>
    <property type="match status" value="1"/>
</dbReference>
<dbReference type="InterPro" id="IPR036271">
    <property type="entry name" value="Tet_transcr_reg_TetR-rel_C_sf"/>
</dbReference>
<keyword evidence="8" id="KW-1185">Reference proteome</keyword>
<dbReference type="RefSeq" id="WP_251973280.1">
    <property type="nucleotide sequence ID" value="NZ_AP025730.1"/>
</dbReference>
<dbReference type="Pfam" id="PF16859">
    <property type="entry name" value="TetR_C_11"/>
    <property type="match status" value="1"/>
</dbReference>
<dbReference type="PRINTS" id="PR00455">
    <property type="entry name" value="HTHTETR"/>
</dbReference>
<evidence type="ECO:0000313" key="7">
    <source>
        <dbReference type="EMBL" id="BDI05229.1"/>
    </source>
</evidence>
<keyword evidence="3" id="KW-0804">Transcription</keyword>
<feature type="domain" description="HTH tetR-type" evidence="6">
    <location>
        <begin position="24"/>
        <end position="84"/>
    </location>
</feature>
<gene>
    <name evidence="7" type="ORF">CATMQ487_21990</name>
</gene>
<evidence type="ECO:0000256" key="3">
    <source>
        <dbReference type="ARBA" id="ARBA00023163"/>
    </source>
</evidence>
<feature type="compositionally biased region" description="Gly residues" evidence="5">
    <location>
        <begin position="223"/>
        <end position="232"/>
    </location>
</feature>
<feature type="region of interest" description="Disordered" evidence="5">
    <location>
        <begin position="1"/>
        <end position="23"/>
    </location>
</feature>
<evidence type="ECO:0000259" key="6">
    <source>
        <dbReference type="PROSITE" id="PS50977"/>
    </source>
</evidence>
<dbReference type="PROSITE" id="PS50977">
    <property type="entry name" value="HTH_TETR_2"/>
    <property type="match status" value="1"/>
</dbReference>
<reference evidence="7" key="1">
    <citation type="submission" date="2022-04" db="EMBL/GenBank/DDBJ databases">
        <title>Whole genome sequence of Sphaerotilus sp. FB-5.</title>
        <authorList>
            <person name="Takeda M."/>
            <person name="Narihara S."/>
            <person name="Akimoto M."/>
            <person name="Akimoto R."/>
            <person name="Nishiyashiki S."/>
            <person name="Murakami T."/>
        </authorList>
    </citation>
    <scope>NUCLEOTIDE SEQUENCE</scope>
    <source>
        <strain evidence="7">FB-5</strain>
    </source>
</reference>
<dbReference type="Pfam" id="PF00440">
    <property type="entry name" value="TetR_N"/>
    <property type="match status" value="1"/>
</dbReference>
<evidence type="ECO:0000256" key="1">
    <source>
        <dbReference type="ARBA" id="ARBA00023015"/>
    </source>
</evidence>
<feature type="DNA-binding region" description="H-T-H motif" evidence="4">
    <location>
        <begin position="47"/>
        <end position="66"/>
    </location>
</feature>
<feature type="region of interest" description="Disordered" evidence="5">
    <location>
        <begin position="218"/>
        <end position="245"/>
    </location>
</feature>
<keyword evidence="2 4" id="KW-0238">DNA-binding</keyword>